<accession>A0AAV7WTP9</accession>
<gene>
    <name evidence="2" type="ORF">NDU88_003465</name>
</gene>
<comment type="caution">
    <text evidence="2">The sequence shown here is derived from an EMBL/GenBank/DDBJ whole genome shotgun (WGS) entry which is preliminary data.</text>
</comment>
<evidence type="ECO:0000256" key="1">
    <source>
        <dbReference type="SAM" id="MobiDB-lite"/>
    </source>
</evidence>
<protein>
    <submittedName>
        <fullName evidence="2">Uncharacterized protein</fullName>
    </submittedName>
</protein>
<keyword evidence="3" id="KW-1185">Reference proteome</keyword>
<reference evidence="2" key="1">
    <citation type="journal article" date="2022" name="bioRxiv">
        <title>Sequencing and chromosome-scale assembly of the giantPleurodeles waltlgenome.</title>
        <authorList>
            <person name="Brown T."/>
            <person name="Elewa A."/>
            <person name="Iarovenko S."/>
            <person name="Subramanian E."/>
            <person name="Araus A.J."/>
            <person name="Petzold A."/>
            <person name="Susuki M."/>
            <person name="Suzuki K.-i.T."/>
            <person name="Hayashi T."/>
            <person name="Toyoda A."/>
            <person name="Oliveira C."/>
            <person name="Osipova E."/>
            <person name="Leigh N.D."/>
            <person name="Simon A."/>
            <person name="Yun M.H."/>
        </authorList>
    </citation>
    <scope>NUCLEOTIDE SEQUENCE</scope>
    <source>
        <strain evidence="2">20211129_DDA</strain>
        <tissue evidence="2">Liver</tissue>
    </source>
</reference>
<name>A0AAV7WTP9_PLEWA</name>
<feature type="compositionally biased region" description="Polar residues" evidence="1">
    <location>
        <begin position="36"/>
        <end position="49"/>
    </location>
</feature>
<dbReference type="EMBL" id="JANPWB010000001">
    <property type="protein sequence ID" value="KAJ1215858.1"/>
    <property type="molecule type" value="Genomic_DNA"/>
</dbReference>
<evidence type="ECO:0000313" key="3">
    <source>
        <dbReference type="Proteomes" id="UP001066276"/>
    </source>
</evidence>
<proteinExistence type="predicted"/>
<sequence length="101" mass="11621">MFPRPLGSRPRLLTPQPPPCRDNESKARRLSEHHNTTQGSLRLSPSMKSSCHPAGLEVTTPRQEVMSRCTRQEGMRRRSRRQRAHRFITAWVYVTETPGGE</sequence>
<dbReference type="Proteomes" id="UP001066276">
    <property type="component" value="Chromosome 1_1"/>
</dbReference>
<feature type="region of interest" description="Disordered" evidence="1">
    <location>
        <begin position="1"/>
        <end position="82"/>
    </location>
</feature>
<organism evidence="2 3">
    <name type="scientific">Pleurodeles waltl</name>
    <name type="common">Iberian ribbed newt</name>
    <dbReference type="NCBI Taxonomy" id="8319"/>
    <lineage>
        <taxon>Eukaryota</taxon>
        <taxon>Metazoa</taxon>
        <taxon>Chordata</taxon>
        <taxon>Craniata</taxon>
        <taxon>Vertebrata</taxon>
        <taxon>Euteleostomi</taxon>
        <taxon>Amphibia</taxon>
        <taxon>Batrachia</taxon>
        <taxon>Caudata</taxon>
        <taxon>Salamandroidea</taxon>
        <taxon>Salamandridae</taxon>
        <taxon>Pleurodelinae</taxon>
        <taxon>Pleurodeles</taxon>
    </lineage>
</organism>
<feature type="compositionally biased region" description="Basic and acidic residues" evidence="1">
    <location>
        <begin position="21"/>
        <end position="35"/>
    </location>
</feature>
<evidence type="ECO:0000313" key="2">
    <source>
        <dbReference type="EMBL" id="KAJ1215858.1"/>
    </source>
</evidence>
<dbReference type="AlphaFoldDB" id="A0AAV7WTP9"/>